<dbReference type="RefSeq" id="WP_161492011.1">
    <property type="nucleotide sequence ID" value="NZ_CP021416.1"/>
</dbReference>
<feature type="transmembrane region" description="Helical" evidence="6">
    <location>
        <begin position="343"/>
        <end position="365"/>
    </location>
</feature>
<name>A0A1Y0HKA9_9BACT</name>
<dbReference type="SMART" id="SM01049">
    <property type="entry name" value="Cache_2"/>
    <property type="match status" value="1"/>
</dbReference>
<dbReference type="GO" id="GO:0071111">
    <property type="term" value="F:cyclic-guanylate-specific phosphodiesterase activity"/>
    <property type="evidence" value="ECO:0007669"/>
    <property type="project" value="UniProtKB-EC"/>
</dbReference>
<dbReference type="FunFam" id="3.30.70.270:FF:000001">
    <property type="entry name" value="Diguanylate cyclase domain protein"/>
    <property type="match status" value="1"/>
</dbReference>
<dbReference type="Proteomes" id="UP000196005">
    <property type="component" value="Chromosome"/>
</dbReference>
<dbReference type="SUPFAM" id="SSF141868">
    <property type="entry name" value="EAL domain-like"/>
    <property type="match status" value="1"/>
</dbReference>
<dbReference type="SMART" id="SM00267">
    <property type="entry name" value="GGDEF"/>
    <property type="match status" value="1"/>
</dbReference>
<feature type="domain" description="EAL" evidence="7">
    <location>
        <begin position="727"/>
        <end position="981"/>
    </location>
</feature>
<dbReference type="InterPro" id="IPR000014">
    <property type="entry name" value="PAS"/>
</dbReference>
<dbReference type="InterPro" id="IPR001633">
    <property type="entry name" value="EAL_dom"/>
</dbReference>
<dbReference type="SUPFAM" id="SSF55073">
    <property type="entry name" value="Nucleotide cyclase"/>
    <property type="match status" value="1"/>
</dbReference>
<dbReference type="InterPro" id="IPR029787">
    <property type="entry name" value="Nucleotide_cyclase"/>
</dbReference>
<dbReference type="InterPro" id="IPR033480">
    <property type="entry name" value="sCache_2"/>
</dbReference>
<evidence type="ECO:0000256" key="6">
    <source>
        <dbReference type="SAM" id="Phobius"/>
    </source>
</evidence>
<dbReference type="CDD" id="cd01948">
    <property type="entry name" value="EAL"/>
    <property type="match status" value="1"/>
</dbReference>
<protein>
    <submittedName>
        <fullName evidence="9">Cyclic di-GMP phosphodiesterase Gmr</fullName>
        <ecNumber evidence="9">3.1.4.52</ecNumber>
    </submittedName>
</protein>
<feature type="transmembrane region" description="Helical" evidence="6">
    <location>
        <begin position="12"/>
        <end position="34"/>
    </location>
</feature>
<dbReference type="CDD" id="cd01949">
    <property type="entry name" value="GGDEF"/>
    <property type="match status" value="1"/>
</dbReference>
<dbReference type="NCBIfam" id="TIGR00229">
    <property type="entry name" value="sensory_box"/>
    <property type="match status" value="1"/>
</dbReference>
<organism evidence="9 10">
    <name type="scientific">Sulfurospirillum diekertiae</name>
    <dbReference type="NCBI Taxonomy" id="1854492"/>
    <lineage>
        <taxon>Bacteria</taxon>
        <taxon>Pseudomonadati</taxon>
        <taxon>Campylobacterota</taxon>
        <taxon>Epsilonproteobacteria</taxon>
        <taxon>Campylobacterales</taxon>
        <taxon>Sulfurospirillaceae</taxon>
        <taxon>Sulfurospirillum</taxon>
    </lineage>
</organism>
<dbReference type="Gene3D" id="3.30.450.20">
    <property type="entry name" value="PAS domain"/>
    <property type="match status" value="3"/>
</dbReference>
<comment type="subcellular location">
    <subcellularLocation>
        <location evidence="1">Cell membrane</location>
        <topology evidence="1">Multi-pass membrane protein</topology>
    </subcellularLocation>
</comment>
<dbReference type="SMART" id="SM00091">
    <property type="entry name" value="PAS"/>
    <property type="match status" value="1"/>
</dbReference>
<keyword evidence="9" id="KW-0378">Hydrolase</keyword>
<dbReference type="Pfam" id="PF08269">
    <property type="entry name" value="dCache_2"/>
    <property type="match status" value="1"/>
</dbReference>
<dbReference type="InterPro" id="IPR004010">
    <property type="entry name" value="Double_Cache_2"/>
</dbReference>
<evidence type="ECO:0000256" key="1">
    <source>
        <dbReference type="ARBA" id="ARBA00004651"/>
    </source>
</evidence>
<evidence type="ECO:0000259" key="8">
    <source>
        <dbReference type="PROSITE" id="PS50887"/>
    </source>
</evidence>
<dbReference type="Gene3D" id="3.30.70.270">
    <property type="match status" value="1"/>
</dbReference>
<keyword evidence="2" id="KW-1003">Cell membrane</keyword>
<dbReference type="PROSITE" id="PS50887">
    <property type="entry name" value="GGDEF"/>
    <property type="match status" value="1"/>
</dbReference>
<dbReference type="EC" id="3.1.4.52" evidence="9"/>
<dbReference type="Pfam" id="PF00563">
    <property type="entry name" value="EAL"/>
    <property type="match status" value="1"/>
</dbReference>
<evidence type="ECO:0000256" key="2">
    <source>
        <dbReference type="ARBA" id="ARBA00022475"/>
    </source>
</evidence>
<dbReference type="SUPFAM" id="SSF55785">
    <property type="entry name" value="PYP-like sensor domain (PAS domain)"/>
    <property type="match status" value="1"/>
</dbReference>
<dbReference type="SMART" id="SM00052">
    <property type="entry name" value="EAL"/>
    <property type="match status" value="1"/>
</dbReference>
<dbReference type="Pfam" id="PF00990">
    <property type="entry name" value="GGDEF"/>
    <property type="match status" value="1"/>
</dbReference>
<dbReference type="AlphaFoldDB" id="A0A1Y0HKA9"/>
<evidence type="ECO:0000256" key="5">
    <source>
        <dbReference type="ARBA" id="ARBA00023136"/>
    </source>
</evidence>
<dbReference type="GO" id="GO:0005886">
    <property type="term" value="C:plasma membrane"/>
    <property type="evidence" value="ECO:0007669"/>
    <property type="project" value="UniProtKB-SubCell"/>
</dbReference>
<dbReference type="EMBL" id="CP021416">
    <property type="protein sequence ID" value="ARU48557.1"/>
    <property type="molecule type" value="Genomic_DNA"/>
</dbReference>
<dbReference type="Gene3D" id="3.20.20.450">
    <property type="entry name" value="EAL domain"/>
    <property type="match status" value="1"/>
</dbReference>
<accession>A0A1Y0HKA9</accession>
<proteinExistence type="predicted"/>
<dbReference type="InterPro" id="IPR043128">
    <property type="entry name" value="Rev_trsase/Diguanyl_cyclase"/>
</dbReference>
<dbReference type="InterPro" id="IPR052155">
    <property type="entry name" value="Biofilm_reg_signaling"/>
</dbReference>
<sequence>MKIRQKISVFRYFHIITLVLFLTFAIIFFVLNFYNARMAFERESTNLQEHYIETQKGILIAQVDQFTEHIINERNKAYTKNQKLIQTRVNRAYDIATQIYEKYKQTHDKAFIQEKIIEILRFLHYENGYYFITQLDGLEILNADQPEMEGHNMLTLENHDMALAIQQILTIAHNDKEGFDDYFWTKPQNDSNELFRKITYVKLFEPYEWVIGTGIYLEDIEHDLKEELAKDKERLLFNEESGNYIFIGTWDGLSIAGPNQGQNTYNLRDSNGKYLVQELIHKAQDGGGFVEYVTPDNNKQDKMSYVVPLYGWKWYVGSGIHLKNVNEEIAKLRDTMSKEMQHTFFTIVIWLITLSVLTWIAHLYISRKISKDFAVFIDFFDSLANKDKYIDLSKVRFREFEELANHANTMLEAKISSNKHLEQYKKIVSSSDDFLALIDRNYIYLAISEAYQKFFNKQQDEILHHTMAELHGTQYFLEDLKHLSDRALSGENFEHEMWVLSSYGKRFLHIKYFPYFEKDGDALPIAYVVSARDNTEKQANEERLLASEKELEFLAHNDVLTGLPNRLLLSDRIAHAIENSKRQGGMIAVCFLDLDNFKKINDSFGHSYGDEILKQFALRVRGKIRHCDTLARVGGDEFILLVENIKEKHEIEIILSKIQTIFEEPFVNKDQKFFLSASIGISVYPEHGTEGETLIKNADAAMYKAKDAGKNTYLFYTMAMTVASYERIGMENALREAIKENQFIVYYQPQIDLKTHELIGLEALLRWNHPLEGILPPGRFIAFTEETRLIVEIGAWILKQTCFDVVALHEEGIFKGTVSINISGVQIEYSDFLRTLKETLNETKIDPKIVEMEVTESFIMHDPERWITLLKEMQKLGLSIAIDDFGTGYSSLSYLRKLPINKLKVDMSFVKDIPKQEDACAIVNSIITLAQNMNITTLAEGIEHKDQEDYLAEHGCKQGQGYLYSKPLSLSDLKSWIKIHF</sequence>
<dbReference type="PANTHER" id="PTHR44757:SF2">
    <property type="entry name" value="BIOFILM ARCHITECTURE MAINTENANCE PROTEIN MBAA"/>
    <property type="match status" value="1"/>
</dbReference>
<evidence type="ECO:0000259" key="7">
    <source>
        <dbReference type="PROSITE" id="PS50883"/>
    </source>
</evidence>
<dbReference type="PANTHER" id="PTHR44757">
    <property type="entry name" value="DIGUANYLATE CYCLASE DGCP"/>
    <property type="match status" value="1"/>
</dbReference>
<evidence type="ECO:0000313" key="10">
    <source>
        <dbReference type="Proteomes" id="UP000196005"/>
    </source>
</evidence>
<dbReference type="Pfam" id="PF08448">
    <property type="entry name" value="PAS_4"/>
    <property type="match status" value="1"/>
</dbReference>
<keyword evidence="5 6" id="KW-0472">Membrane</keyword>
<evidence type="ECO:0000313" key="9">
    <source>
        <dbReference type="EMBL" id="ARU48557.1"/>
    </source>
</evidence>
<dbReference type="KEGG" id="suls:Sdiek1_1393"/>
<dbReference type="NCBIfam" id="TIGR00254">
    <property type="entry name" value="GGDEF"/>
    <property type="match status" value="1"/>
</dbReference>
<keyword evidence="3 6" id="KW-0812">Transmembrane</keyword>
<dbReference type="InterPro" id="IPR013656">
    <property type="entry name" value="PAS_4"/>
</dbReference>
<dbReference type="InterPro" id="IPR035919">
    <property type="entry name" value="EAL_sf"/>
</dbReference>
<keyword evidence="4 6" id="KW-1133">Transmembrane helix</keyword>
<reference evidence="10" key="1">
    <citation type="submission" date="2017-05" db="EMBL/GenBank/DDBJ databases">
        <title>Dechlorination kinetics govern the competition between two new strains of the genus Sulfurospirillum.</title>
        <authorList>
            <person name="Buttet G.F."/>
            <person name="Murray A.M."/>
            <person name="Goris T."/>
            <person name="Burion M."/>
            <person name="Lin B."/>
            <person name="Rolle M."/>
            <person name="Maillard J."/>
        </authorList>
    </citation>
    <scope>NUCLEOTIDE SEQUENCE [LARGE SCALE GENOMIC DNA]</scope>
    <source>
        <strain evidence="10">SL2-1</strain>
    </source>
</reference>
<evidence type="ECO:0000256" key="4">
    <source>
        <dbReference type="ARBA" id="ARBA00022989"/>
    </source>
</evidence>
<gene>
    <name evidence="9" type="ORF">Sdiek1_1393</name>
</gene>
<dbReference type="InterPro" id="IPR035965">
    <property type="entry name" value="PAS-like_dom_sf"/>
</dbReference>
<dbReference type="PROSITE" id="PS50883">
    <property type="entry name" value="EAL"/>
    <property type="match status" value="1"/>
</dbReference>
<feature type="domain" description="GGDEF" evidence="8">
    <location>
        <begin position="585"/>
        <end position="718"/>
    </location>
</feature>
<evidence type="ECO:0000256" key="3">
    <source>
        <dbReference type="ARBA" id="ARBA00022692"/>
    </source>
</evidence>
<keyword evidence="10" id="KW-1185">Reference proteome</keyword>
<dbReference type="InterPro" id="IPR000160">
    <property type="entry name" value="GGDEF_dom"/>
</dbReference>